<dbReference type="EC" id="2.4.1.182" evidence="3 11"/>
<dbReference type="EMBL" id="FOSH01000012">
    <property type="protein sequence ID" value="SFK47352.1"/>
    <property type="molecule type" value="Genomic_DNA"/>
</dbReference>
<keyword evidence="8 11" id="KW-0808">Transferase</keyword>
<dbReference type="OrthoDB" id="9801642at2"/>
<comment type="similarity">
    <text evidence="2 11">Belongs to the LpxB family.</text>
</comment>
<evidence type="ECO:0000256" key="4">
    <source>
        <dbReference type="ARBA" id="ARBA00020902"/>
    </source>
</evidence>
<keyword evidence="7 11" id="KW-0328">Glycosyltransferase</keyword>
<dbReference type="GO" id="GO:0005543">
    <property type="term" value="F:phospholipid binding"/>
    <property type="evidence" value="ECO:0007669"/>
    <property type="project" value="TreeGrafter"/>
</dbReference>
<dbReference type="HAMAP" id="MF_00392">
    <property type="entry name" value="LpxB"/>
    <property type="match status" value="1"/>
</dbReference>
<keyword evidence="6 11" id="KW-0441">Lipid A biosynthesis</keyword>
<protein>
    <recommendedName>
        <fullName evidence="4 11">Lipid-A-disaccharide synthase</fullName>
        <ecNumber evidence="3 11">2.4.1.182</ecNumber>
    </recommendedName>
</protein>
<gene>
    <name evidence="11" type="primary">lpxB</name>
    <name evidence="12" type="ORF">SAMN04488079_11216</name>
</gene>
<dbReference type="STRING" id="45496.SAMN04488079_11216"/>
<keyword evidence="5 11" id="KW-0444">Lipid biosynthesis</keyword>
<dbReference type="InterPro" id="IPR003835">
    <property type="entry name" value="Glyco_trans_19"/>
</dbReference>
<evidence type="ECO:0000256" key="6">
    <source>
        <dbReference type="ARBA" id="ARBA00022556"/>
    </source>
</evidence>
<comment type="function">
    <text evidence="1 11">Condensation of UDP-2,3-diacylglucosamine and 2,3-diacylglucosamine-1-phosphate to form lipid A disaccharide, a precursor of lipid A, a phosphorylated glycolipid that anchors the lipopolysaccharide to the outer membrane of the cell.</text>
</comment>
<keyword evidence="13" id="KW-1185">Reference proteome</keyword>
<keyword evidence="9 11" id="KW-0443">Lipid metabolism</keyword>
<sequence length="380" mass="41279">MPELFVVAGEASGDAHAGRMLKALKHHRPDIVVSGIGGDTMRDAGVDIVTDFAELAVMGLVEVIKRYSHIKAIFDKTVEHLASNKPDALILVDYPGFNLKLAKKAHELGIPVIYYISPKIWAWRSGRIKAIKRYVDLMLVLFPFEQSLYEKANVPVKCVGHPLVDAVHSALTPEQAKSHFSLNAKAPVLGLFPGSRRSEVQALLPVMLATAEHIQQRDSSVQVILPLAPGLDWTLIEPFLSETAVKVEVISGEFYDVIRSCDAIVAASGTVTLEIALLGIPHLITYRVAPLTYHILKRLVKIPYVGLCNIVTGKNIVTELLQKQVSVAELAPRVLYFLTAADAKHHAESVQQQVLTALGPSGGADNAAKAVISFIDSKSS</sequence>
<evidence type="ECO:0000313" key="13">
    <source>
        <dbReference type="Proteomes" id="UP000198924"/>
    </source>
</evidence>
<evidence type="ECO:0000256" key="10">
    <source>
        <dbReference type="ARBA" id="ARBA00048975"/>
    </source>
</evidence>
<proteinExistence type="inferred from homology"/>
<dbReference type="NCBIfam" id="TIGR00215">
    <property type="entry name" value="lpxB"/>
    <property type="match status" value="1"/>
</dbReference>
<dbReference type="Proteomes" id="UP000198924">
    <property type="component" value="Unassembled WGS sequence"/>
</dbReference>
<dbReference type="UniPathway" id="UPA00973"/>
<evidence type="ECO:0000256" key="2">
    <source>
        <dbReference type="ARBA" id="ARBA00007868"/>
    </source>
</evidence>
<dbReference type="AlphaFoldDB" id="A0A1I3ZTB4"/>
<evidence type="ECO:0000256" key="11">
    <source>
        <dbReference type="HAMAP-Rule" id="MF_00392"/>
    </source>
</evidence>
<dbReference type="PANTHER" id="PTHR30372">
    <property type="entry name" value="LIPID-A-DISACCHARIDE SYNTHASE"/>
    <property type="match status" value="1"/>
</dbReference>
<comment type="catalytic activity">
    <reaction evidence="10 11">
        <text>a lipid X + a UDP-2-N,3-O-bis[(3R)-3-hydroxyacyl]-alpha-D-glucosamine = a lipid A disaccharide + UDP + H(+)</text>
        <dbReference type="Rhea" id="RHEA:67828"/>
        <dbReference type="ChEBI" id="CHEBI:15378"/>
        <dbReference type="ChEBI" id="CHEBI:58223"/>
        <dbReference type="ChEBI" id="CHEBI:137748"/>
        <dbReference type="ChEBI" id="CHEBI:176338"/>
        <dbReference type="ChEBI" id="CHEBI:176343"/>
        <dbReference type="EC" id="2.4.1.182"/>
    </reaction>
</comment>
<evidence type="ECO:0000256" key="9">
    <source>
        <dbReference type="ARBA" id="ARBA00023098"/>
    </source>
</evidence>
<organism evidence="12 13">
    <name type="scientific">Methylophaga sulfidovorans</name>
    <dbReference type="NCBI Taxonomy" id="45496"/>
    <lineage>
        <taxon>Bacteria</taxon>
        <taxon>Pseudomonadati</taxon>
        <taxon>Pseudomonadota</taxon>
        <taxon>Gammaproteobacteria</taxon>
        <taxon>Thiotrichales</taxon>
        <taxon>Piscirickettsiaceae</taxon>
        <taxon>Methylophaga</taxon>
    </lineage>
</organism>
<dbReference type="GO" id="GO:0016020">
    <property type="term" value="C:membrane"/>
    <property type="evidence" value="ECO:0007669"/>
    <property type="project" value="GOC"/>
</dbReference>
<evidence type="ECO:0000256" key="3">
    <source>
        <dbReference type="ARBA" id="ARBA00012687"/>
    </source>
</evidence>
<name>A0A1I3ZTB4_9GAMM</name>
<dbReference type="RefSeq" id="WP_091714402.1">
    <property type="nucleotide sequence ID" value="NZ_FOSH01000012.1"/>
</dbReference>
<dbReference type="GO" id="GO:0008915">
    <property type="term" value="F:lipid-A-disaccharide synthase activity"/>
    <property type="evidence" value="ECO:0007669"/>
    <property type="project" value="UniProtKB-UniRule"/>
</dbReference>
<evidence type="ECO:0000313" key="12">
    <source>
        <dbReference type="EMBL" id="SFK47352.1"/>
    </source>
</evidence>
<evidence type="ECO:0000256" key="7">
    <source>
        <dbReference type="ARBA" id="ARBA00022676"/>
    </source>
</evidence>
<dbReference type="Pfam" id="PF02684">
    <property type="entry name" value="LpxB"/>
    <property type="match status" value="1"/>
</dbReference>
<dbReference type="GO" id="GO:0009245">
    <property type="term" value="P:lipid A biosynthetic process"/>
    <property type="evidence" value="ECO:0007669"/>
    <property type="project" value="UniProtKB-UniRule"/>
</dbReference>
<dbReference type="PANTHER" id="PTHR30372:SF4">
    <property type="entry name" value="LIPID-A-DISACCHARIDE SYNTHASE, MITOCHONDRIAL-RELATED"/>
    <property type="match status" value="1"/>
</dbReference>
<accession>A0A1I3ZTB4</accession>
<evidence type="ECO:0000256" key="8">
    <source>
        <dbReference type="ARBA" id="ARBA00022679"/>
    </source>
</evidence>
<evidence type="ECO:0000256" key="1">
    <source>
        <dbReference type="ARBA" id="ARBA00002056"/>
    </source>
</evidence>
<evidence type="ECO:0000256" key="5">
    <source>
        <dbReference type="ARBA" id="ARBA00022516"/>
    </source>
</evidence>
<dbReference type="SUPFAM" id="SSF53756">
    <property type="entry name" value="UDP-Glycosyltransferase/glycogen phosphorylase"/>
    <property type="match status" value="1"/>
</dbReference>
<reference evidence="13" key="1">
    <citation type="submission" date="2016-10" db="EMBL/GenBank/DDBJ databases">
        <authorList>
            <person name="Varghese N."/>
            <person name="Submissions S."/>
        </authorList>
    </citation>
    <scope>NUCLEOTIDE SEQUENCE [LARGE SCALE GENOMIC DNA]</scope>
    <source>
        <strain evidence="13">DSM 11578</strain>
    </source>
</reference>
<comment type="pathway">
    <text evidence="11">Bacterial outer membrane biogenesis; LPS lipid A biosynthesis.</text>
</comment>